<feature type="chain" id="PRO_5045386122" description="diguanylate cyclase" evidence="5">
    <location>
        <begin position="24"/>
        <end position="787"/>
    </location>
</feature>
<feature type="domain" description="GGDEF" evidence="6">
    <location>
        <begin position="643"/>
        <end position="774"/>
    </location>
</feature>
<dbReference type="InterPro" id="IPR000160">
    <property type="entry name" value="GGDEF_dom"/>
</dbReference>
<dbReference type="CDD" id="cd01949">
    <property type="entry name" value="GGDEF"/>
    <property type="match status" value="1"/>
</dbReference>
<proteinExistence type="predicted"/>
<accession>A0ABY5GV49</accession>
<evidence type="ECO:0000313" key="7">
    <source>
        <dbReference type="EMBL" id="UTW03577.1"/>
    </source>
</evidence>
<gene>
    <name evidence="7" type="ORF">KDX31_00560</name>
</gene>
<dbReference type="Gene3D" id="3.40.190.10">
    <property type="entry name" value="Periplasmic binding protein-like II"/>
    <property type="match status" value="4"/>
</dbReference>
<dbReference type="SMART" id="SM00062">
    <property type="entry name" value="PBPb"/>
    <property type="match status" value="1"/>
</dbReference>
<evidence type="ECO:0000313" key="8">
    <source>
        <dbReference type="Proteomes" id="UP001059950"/>
    </source>
</evidence>
<feature type="signal peptide" evidence="5">
    <location>
        <begin position="1"/>
        <end position="23"/>
    </location>
</feature>
<dbReference type="Pfam" id="PF09084">
    <property type="entry name" value="NMT1"/>
    <property type="match status" value="1"/>
</dbReference>
<reference evidence="7" key="1">
    <citation type="submission" date="2021-04" db="EMBL/GenBank/DDBJ databases">
        <title>Oceanospirillales bacteria with DddD are important DMSP degraders in coastal seawater.</title>
        <authorList>
            <person name="Liu J."/>
        </authorList>
    </citation>
    <scope>NUCLEOTIDE SEQUENCE</scope>
    <source>
        <strain evidence="7">GY6</strain>
    </source>
</reference>
<dbReference type="NCBIfam" id="TIGR00254">
    <property type="entry name" value="GGDEF"/>
    <property type="match status" value="1"/>
</dbReference>
<dbReference type="Gene3D" id="3.30.70.270">
    <property type="match status" value="1"/>
</dbReference>
<keyword evidence="4" id="KW-1133">Transmembrane helix</keyword>
<keyword evidence="5" id="KW-0732">Signal</keyword>
<keyword evidence="4" id="KW-0812">Transmembrane</keyword>
<evidence type="ECO:0000256" key="2">
    <source>
        <dbReference type="ARBA" id="ARBA00034247"/>
    </source>
</evidence>
<name>A0ABY5GV49_9GAMM</name>
<evidence type="ECO:0000256" key="1">
    <source>
        <dbReference type="ARBA" id="ARBA00012528"/>
    </source>
</evidence>
<protein>
    <recommendedName>
        <fullName evidence="1">diguanylate cyclase</fullName>
        <ecNumber evidence="1">2.7.7.65</ecNumber>
    </recommendedName>
</protein>
<comment type="catalytic activity">
    <reaction evidence="2">
        <text>2 GTP = 3',3'-c-di-GMP + 2 diphosphate</text>
        <dbReference type="Rhea" id="RHEA:24898"/>
        <dbReference type="ChEBI" id="CHEBI:33019"/>
        <dbReference type="ChEBI" id="CHEBI:37565"/>
        <dbReference type="ChEBI" id="CHEBI:58805"/>
        <dbReference type="EC" id="2.7.7.65"/>
    </reaction>
</comment>
<dbReference type="InterPro" id="IPR001638">
    <property type="entry name" value="Solute-binding_3/MltF_N"/>
</dbReference>
<dbReference type="InterPro" id="IPR043128">
    <property type="entry name" value="Rev_trsase/Diguanyl_cyclase"/>
</dbReference>
<dbReference type="SUPFAM" id="SSF53850">
    <property type="entry name" value="Periplasmic binding protein-like II"/>
    <property type="match status" value="2"/>
</dbReference>
<evidence type="ECO:0000259" key="6">
    <source>
        <dbReference type="PROSITE" id="PS50887"/>
    </source>
</evidence>
<dbReference type="SMART" id="SM00267">
    <property type="entry name" value="GGDEF"/>
    <property type="match status" value="1"/>
</dbReference>
<dbReference type="PANTHER" id="PTHR45138:SF9">
    <property type="entry name" value="DIGUANYLATE CYCLASE DGCM-RELATED"/>
    <property type="match status" value="1"/>
</dbReference>
<dbReference type="Pfam" id="PF00990">
    <property type="entry name" value="GGDEF"/>
    <property type="match status" value="1"/>
</dbReference>
<keyword evidence="8" id="KW-1185">Reference proteome</keyword>
<organism evidence="7 8">
    <name type="scientific">Amphritea atlantica</name>
    <dbReference type="NCBI Taxonomy" id="355243"/>
    <lineage>
        <taxon>Bacteria</taxon>
        <taxon>Pseudomonadati</taxon>
        <taxon>Pseudomonadota</taxon>
        <taxon>Gammaproteobacteria</taxon>
        <taxon>Oceanospirillales</taxon>
        <taxon>Oceanospirillaceae</taxon>
        <taxon>Amphritea</taxon>
    </lineage>
</organism>
<dbReference type="EMBL" id="CP073344">
    <property type="protein sequence ID" value="UTW03577.1"/>
    <property type="molecule type" value="Genomic_DNA"/>
</dbReference>
<dbReference type="InterPro" id="IPR050469">
    <property type="entry name" value="Diguanylate_Cyclase"/>
</dbReference>
<feature type="region of interest" description="Disordered" evidence="3">
    <location>
        <begin position="762"/>
        <end position="787"/>
    </location>
</feature>
<dbReference type="Pfam" id="PF00497">
    <property type="entry name" value="SBP_bac_3"/>
    <property type="match status" value="1"/>
</dbReference>
<dbReference type="EC" id="2.7.7.65" evidence="1"/>
<sequence length="787" mass="89425">MLYHAFKLLFILLCTALATLSYSAQNSGTKYTSTEDLTPVSLQLIWKHQFQFAGYYVAKQKGFYRQAGIDLSIHEYENNEDPVATVLTGERDFALGRSTILAQRINGARIVALLATFQNSPLMLLTTEKSGISKPADLLGKRIMMTPDAEKQVELLAMLRQSGITESDFERQSHSFNINDLIEGKTDAMASYLSNEPFQLEEKGIGYTMMQPENYGFSMYSDLLFTSEALLLEKPELVAAFRQATIKGWRYAFSHIEETADLIIAEYNSQNRSKAALIFEGEQLAKQAFDKEGRFGSIQPEKLRVISQLYLLFNLIPSDYTIEGFIYHPKDQARLSFNQREKQFLANKQIFKVCGDPLWEPYSQLKFNHYEGVIPDYLQLISRRTGLRFETITSQVWSQSIASMKAAKCDIIAGAMQTPNRAKFMQFSRPYLSMPAVLAVRSDTPANMPLQEIFRQPLAIIEGSAFIEIIRGRVPDANIMPVASVSDGLKRVQTGEVFALLNAPDGISSAISQLHLSGIKVIDQVRDTWDISVAVNRTYQDTPLLDIINKAISSITPEERDEIRNRWIRITFEHETDYSLAWQMTAIIGALLLFLIYRYRVIHIHNQQLTEMARHDPLTSLYNRRTLTESLLESCDIARRYKRPFSVIFFDLDDFKVINDHFGHNEGDRVLKEVADILHSNCRLSDHYGRWGGEEFLIVLPESNLKEALASAEKLRRAIQKHDFKLAPETLISGSFGVAEYEPDESINSIVARSDKALYRAKSSGKNRVCNDPGDKKKTSAERHQNN</sequence>
<keyword evidence="7" id="KW-0548">Nucleotidyltransferase</keyword>
<keyword evidence="7" id="KW-0808">Transferase</keyword>
<feature type="compositionally biased region" description="Basic and acidic residues" evidence="3">
    <location>
        <begin position="773"/>
        <end position="787"/>
    </location>
</feature>
<dbReference type="InterPro" id="IPR015168">
    <property type="entry name" value="SsuA/THI5"/>
</dbReference>
<dbReference type="GO" id="GO:0052621">
    <property type="term" value="F:diguanylate cyclase activity"/>
    <property type="evidence" value="ECO:0007669"/>
    <property type="project" value="UniProtKB-EC"/>
</dbReference>
<dbReference type="Proteomes" id="UP001059950">
    <property type="component" value="Chromosome"/>
</dbReference>
<evidence type="ECO:0000256" key="4">
    <source>
        <dbReference type="SAM" id="Phobius"/>
    </source>
</evidence>
<dbReference type="SUPFAM" id="SSF55073">
    <property type="entry name" value="Nucleotide cyclase"/>
    <property type="match status" value="1"/>
</dbReference>
<dbReference type="CDD" id="cd01007">
    <property type="entry name" value="PBP2_BvgS_HisK_like"/>
    <property type="match status" value="1"/>
</dbReference>
<evidence type="ECO:0000256" key="5">
    <source>
        <dbReference type="SAM" id="SignalP"/>
    </source>
</evidence>
<dbReference type="PROSITE" id="PS50887">
    <property type="entry name" value="GGDEF"/>
    <property type="match status" value="1"/>
</dbReference>
<dbReference type="PANTHER" id="PTHR45138">
    <property type="entry name" value="REGULATORY COMPONENTS OF SENSORY TRANSDUCTION SYSTEM"/>
    <property type="match status" value="1"/>
</dbReference>
<feature type="transmembrane region" description="Helical" evidence="4">
    <location>
        <begin position="580"/>
        <end position="599"/>
    </location>
</feature>
<keyword evidence="4" id="KW-0472">Membrane</keyword>
<evidence type="ECO:0000256" key="3">
    <source>
        <dbReference type="SAM" id="MobiDB-lite"/>
    </source>
</evidence>
<dbReference type="InterPro" id="IPR029787">
    <property type="entry name" value="Nucleotide_cyclase"/>
</dbReference>